<dbReference type="InterPro" id="IPR011009">
    <property type="entry name" value="Kinase-like_dom_sf"/>
</dbReference>
<dbReference type="InterPro" id="IPR002575">
    <property type="entry name" value="Aminoglycoside_PTrfase"/>
</dbReference>
<organism evidence="2 3">
    <name type="scientific">Lentzea waywayandensis</name>
    <dbReference type="NCBI Taxonomy" id="84724"/>
    <lineage>
        <taxon>Bacteria</taxon>
        <taxon>Bacillati</taxon>
        <taxon>Actinomycetota</taxon>
        <taxon>Actinomycetes</taxon>
        <taxon>Pseudonocardiales</taxon>
        <taxon>Pseudonocardiaceae</taxon>
        <taxon>Lentzea</taxon>
    </lineage>
</organism>
<evidence type="ECO:0000313" key="3">
    <source>
        <dbReference type="Proteomes" id="UP000198583"/>
    </source>
</evidence>
<dbReference type="Gene3D" id="3.90.1200.10">
    <property type="match status" value="1"/>
</dbReference>
<evidence type="ECO:0000313" key="2">
    <source>
        <dbReference type="EMBL" id="SFR26251.1"/>
    </source>
</evidence>
<keyword evidence="3" id="KW-1185">Reference proteome</keyword>
<reference evidence="3" key="1">
    <citation type="submission" date="2016-10" db="EMBL/GenBank/DDBJ databases">
        <authorList>
            <person name="Varghese N."/>
            <person name="Submissions S."/>
        </authorList>
    </citation>
    <scope>NUCLEOTIDE SEQUENCE [LARGE SCALE GENOMIC DNA]</scope>
    <source>
        <strain evidence="3">DSM 44232</strain>
    </source>
</reference>
<sequence length="167" mass="18447">MLLALQKVDTTGEPWTTYRGRHDISVSDTGVRWAIAKLGGDPRLTAIWEDAVSAPRRHRPLRWVHADLHRGNLLFVDGELTGVIDWGCAAAGDPAGDLMTAWLFLDERGSRQFRRELTEFDDATWVCARGWAMELSVLALARRGDSNPFVAGIARPALGQLLAERAG</sequence>
<name>A0A1I6F8C7_9PSEU</name>
<dbReference type="SUPFAM" id="SSF56112">
    <property type="entry name" value="Protein kinase-like (PK-like)"/>
    <property type="match status" value="1"/>
</dbReference>
<dbReference type="Pfam" id="PF01636">
    <property type="entry name" value="APH"/>
    <property type="match status" value="1"/>
</dbReference>
<feature type="domain" description="Aminoglycoside phosphotransferase" evidence="1">
    <location>
        <begin position="2"/>
        <end position="131"/>
    </location>
</feature>
<dbReference type="AlphaFoldDB" id="A0A1I6F8C7"/>
<keyword evidence="2" id="KW-0808">Transferase</keyword>
<dbReference type="GO" id="GO:0016740">
    <property type="term" value="F:transferase activity"/>
    <property type="evidence" value="ECO:0007669"/>
    <property type="project" value="UniProtKB-KW"/>
</dbReference>
<evidence type="ECO:0000259" key="1">
    <source>
        <dbReference type="Pfam" id="PF01636"/>
    </source>
</evidence>
<accession>A0A1I6F8C7</accession>
<dbReference type="STRING" id="84724.SAMN04488564_109319"/>
<dbReference type="EMBL" id="FOYL01000009">
    <property type="protein sequence ID" value="SFR26251.1"/>
    <property type="molecule type" value="Genomic_DNA"/>
</dbReference>
<proteinExistence type="predicted"/>
<dbReference type="Proteomes" id="UP000198583">
    <property type="component" value="Unassembled WGS sequence"/>
</dbReference>
<gene>
    <name evidence="2" type="ORF">SAMN04488564_109319</name>
</gene>
<protein>
    <submittedName>
        <fullName evidence="2">Phosphotransferase enzyme family protein</fullName>
    </submittedName>
</protein>